<evidence type="ECO:0000313" key="3">
    <source>
        <dbReference type="EMBL" id="MTI28352.1"/>
    </source>
</evidence>
<dbReference type="Gene3D" id="3.10.129.10">
    <property type="entry name" value="Hotdog Thioesterase"/>
    <property type="match status" value="1"/>
</dbReference>
<dbReference type="SUPFAM" id="SSF54637">
    <property type="entry name" value="Thioesterase/thiol ester dehydrase-isomerase"/>
    <property type="match status" value="1"/>
</dbReference>
<protein>
    <submittedName>
        <fullName evidence="3">PaaI family thioesterase</fullName>
    </submittedName>
</protein>
<proteinExistence type="predicted"/>
<feature type="domain" description="Thioesterase" evidence="2">
    <location>
        <begin position="51"/>
        <end position="124"/>
    </location>
</feature>
<dbReference type="InterPro" id="IPR003736">
    <property type="entry name" value="PAAI_dom"/>
</dbReference>
<dbReference type="Pfam" id="PF03061">
    <property type="entry name" value="4HBT"/>
    <property type="match status" value="1"/>
</dbReference>
<organism evidence="3 4">
    <name type="scientific">Fulvivirga kasyanovii</name>
    <dbReference type="NCBI Taxonomy" id="396812"/>
    <lineage>
        <taxon>Bacteria</taxon>
        <taxon>Pseudomonadati</taxon>
        <taxon>Bacteroidota</taxon>
        <taxon>Cytophagia</taxon>
        <taxon>Cytophagales</taxon>
        <taxon>Fulvivirgaceae</taxon>
        <taxon>Fulvivirga</taxon>
    </lineage>
</organism>
<keyword evidence="1" id="KW-0378">Hydrolase</keyword>
<accession>A0ABW9RVY5</accession>
<gene>
    <name evidence="3" type="ORF">E1163_25570</name>
</gene>
<evidence type="ECO:0000256" key="1">
    <source>
        <dbReference type="ARBA" id="ARBA00022801"/>
    </source>
</evidence>
<dbReference type="NCBIfam" id="TIGR00369">
    <property type="entry name" value="unchar_dom_1"/>
    <property type="match status" value="1"/>
</dbReference>
<evidence type="ECO:0000259" key="2">
    <source>
        <dbReference type="Pfam" id="PF03061"/>
    </source>
</evidence>
<dbReference type="InterPro" id="IPR029069">
    <property type="entry name" value="HotDog_dom_sf"/>
</dbReference>
<sequence length="149" mass="17072">MPDEEHYRKLEWMYIHEAPINKYYKPEIKIAEGYAEVKIKSDTKYFHAANAVHGSVYFKMLDDAAFFAVNSLVDDVFVLTTSFNIYLLRPVVYGEIRAEGRVVSNSRKSFVAEAVLFNEKGKEIARGSGSFVKSNIPLDEHVGYLKERP</sequence>
<dbReference type="EMBL" id="SMLW01000661">
    <property type="protein sequence ID" value="MTI28352.1"/>
    <property type="molecule type" value="Genomic_DNA"/>
</dbReference>
<dbReference type="Proteomes" id="UP000798808">
    <property type="component" value="Unassembled WGS sequence"/>
</dbReference>
<reference evidence="3 4" key="1">
    <citation type="submission" date="2019-02" db="EMBL/GenBank/DDBJ databases">
        <authorList>
            <person name="Goldberg S.R."/>
            <person name="Haltli B.A."/>
            <person name="Correa H."/>
            <person name="Russell K.G."/>
        </authorList>
    </citation>
    <scope>NUCLEOTIDE SEQUENCE [LARGE SCALE GENOMIC DNA]</scope>
    <source>
        <strain evidence="3 4">JCM 16186</strain>
    </source>
</reference>
<name>A0ABW9RVY5_9BACT</name>
<dbReference type="InterPro" id="IPR006683">
    <property type="entry name" value="Thioestr_dom"/>
</dbReference>
<keyword evidence="4" id="KW-1185">Reference proteome</keyword>
<comment type="caution">
    <text evidence="3">The sequence shown here is derived from an EMBL/GenBank/DDBJ whole genome shotgun (WGS) entry which is preliminary data.</text>
</comment>
<dbReference type="CDD" id="cd03443">
    <property type="entry name" value="PaaI_thioesterase"/>
    <property type="match status" value="1"/>
</dbReference>
<evidence type="ECO:0000313" key="4">
    <source>
        <dbReference type="Proteomes" id="UP000798808"/>
    </source>
</evidence>
<dbReference type="RefSeq" id="WP_155175790.1">
    <property type="nucleotide sequence ID" value="NZ_BAAAFL010000016.1"/>
</dbReference>